<reference evidence="1 2" key="1">
    <citation type="journal article" date="2009" name="Stand. Genomic Sci.">
        <title>Complete genome sequence of Leptotrichia buccalis type strain (C-1013-b).</title>
        <authorList>
            <person name="Ivanova N."/>
            <person name="Gronow S."/>
            <person name="Lapidus A."/>
            <person name="Copeland A."/>
            <person name="Glavina Del Rio T."/>
            <person name="Nolan M."/>
            <person name="Lucas S."/>
            <person name="Chen F."/>
            <person name="Tice H."/>
            <person name="Cheng J.F."/>
            <person name="Saunders E."/>
            <person name="Bruce D."/>
            <person name="Goodwin L."/>
            <person name="Brettin T."/>
            <person name="Detter J.C."/>
            <person name="Han C."/>
            <person name="Pitluck S."/>
            <person name="Mikhailova N."/>
            <person name="Pati A."/>
            <person name="Mavrommatis K."/>
            <person name="Chen A."/>
            <person name="Palaniappan K."/>
            <person name="Land M."/>
            <person name="Hauser L."/>
            <person name="Chang Y.J."/>
            <person name="Jeffries C.D."/>
            <person name="Chain P."/>
            <person name="Rohde C."/>
            <person name="Goker M."/>
            <person name="Bristow J."/>
            <person name="Eisen J.A."/>
            <person name="Markowitz V."/>
            <person name="Hugenholtz P."/>
            <person name="Kyrpides N.C."/>
            <person name="Klenk H.P."/>
        </authorList>
    </citation>
    <scope>NUCLEOTIDE SEQUENCE [LARGE SCALE GENOMIC DNA]</scope>
    <source>
        <strain evidence="2">ATCC 14201 / DSM 1135 / JCM 12969 / NCTC 10249 / C-1013-b</strain>
    </source>
</reference>
<protein>
    <submittedName>
        <fullName evidence="1">Uncharacterized protein</fullName>
    </submittedName>
</protein>
<dbReference type="Proteomes" id="UP000001910">
    <property type="component" value="Chromosome"/>
</dbReference>
<name>C7NA14_LEPBD</name>
<dbReference type="EMBL" id="CP001685">
    <property type="protein sequence ID" value="ACV38995.1"/>
    <property type="molecule type" value="Genomic_DNA"/>
</dbReference>
<accession>C7NA14</accession>
<gene>
    <name evidence="1" type="ordered locus">Lebu_1098</name>
</gene>
<dbReference type="KEGG" id="lba:Lebu_1098"/>
<evidence type="ECO:0000313" key="2">
    <source>
        <dbReference type="Proteomes" id="UP000001910"/>
    </source>
</evidence>
<dbReference type="AlphaFoldDB" id="C7NA14"/>
<proteinExistence type="predicted"/>
<sequence>MLSKDLILKKREYLDSIAESIKKNRRIDSEVYLAKITKEHFEKDFFRIFNYVRNLLEEDIEEIYLEKDLYWERQETFTLKFKNSKDKNYIAFCFSLKGIYFKYEESKSLKNGYEFSITEDDIDEKFFCEIVDLYQRLEVLFTCRESLKIT</sequence>
<dbReference type="OrthoDB" id="9999706at2"/>
<organism evidence="1 2">
    <name type="scientific">Leptotrichia buccalis (strain ATCC 14201 / DSM 1135 / JCM 12969 / NCTC 10249 / C-1013-b)</name>
    <dbReference type="NCBI Taxonomy" id="523794"/>
    <lineage>
        <taxon>Bacteria</taxon>
        <taxon>Fusobacteriati</taxon>
        <taxon>Fusobacteriota</taxon>
        <taxon>Fusobacteriia</taxon>
        <taxon>Fusobacteriales</taxon>
        <taxon>Leptotrichiaceae</taxon>
        <taxon>Leptotrichia</taxon>
    </lineage>
</organism>
<keyword evidence="2" id="KW-1185">Reference proteome</keyword>
<dbReference type="RefSeq" id="WP_015769340.1">
    <property type="nucleotide sequence ID" value="NC_013192.1"/>
</dbReference>
<evidence type="ECO:0000313" key="1">
    <source>
        <dbReference type="EMBL" id="ACV38995.1"/>
    </source>
</evidence>
<dbReference type="HOGENOM" id="CLU_1738260_0_0_0"/>